<dbReference type="InterPro" id="IPR036691">
    <property type="entry name" value="Endo/exonu/phosph_ase_sf"/>
</dbReference>
<proteinExistence type="predicted"/>
<evidence type="ECO:0000313" key="3">
    <source>
        <dbReference type="EMBL" id="KAF8394476.1"/>
    </source>
</evidence>
<feature type="compositionally biased region" description="Low complexity" evidence="1">
    <location>
        <begin position="146"/>
        <end position="155"/>
    </location>
</feature>
<dbReference type="OMA" id="SWRTHYY"/>
<dbReference type="InterPro" id="IPR005135">
    <property type="entry name" value="Endo/exonuclease/phosphatase"/>
</dbReference>
<dbReference type="FunFam" id="3.60.10.10:FF:000045">
    <property type="entry name" value="Endonuclease/exonuclease/phosphatase family protein"/>
    <property type="match status" value="1"/>
</dbReference>
<feature type="region of interest" description="Disordered" evidence="1">
    <location>
        <begin position="131"/>
        <end position="165"/>
    </location>
</feature>
<evidence type="ECO:0000256" key="1">
    <source>
        <dbReference type="SAM" id="MobiDB-lite"/>
    </source>
</evidence>
<gene>
    <name evidence="3" type="ORF">HHK36_020684</name>
</gene>
<organism evidence="3 4">
    <name type="scientific">Tetracentron sinense</name>
    <name type="common">Spur-leaf</name>
    <dbReference type="NCBI Taxonomy" id="13715"/>
    <lineage>
        <taxon>Eukaryota</taxon>
        <taxon>Viridiplantae</taxon>
        <taxon>Streptophyta</taxon>
        <taxon>Embryophyta</taxon>
        <taxon>Tracheophyta</taxon>
        <taxon>Spermatophyta</taxon>
        <taxon>Magnoliopsida</taxon>
        <taxon>Trochodendrales</taxon>
        <taxon>Trochodendraceae</taxon>
        <taxon>Tetracentron</taxon>
    </lineage>
</organism>
<dbReference type="AlphaFoldDB" id="A0A834YZF4"/>
<dbReference type="GO" id="GO:0016020">
    <property type="term" value="C:membrane"/>
    <property type="evidence" value="ECO:0007669"/>
    <property type="project" value="GOC"/>
</dbReference>
<dbReference type="OrthoDB" id="200415at2759"/>
<feature type="compositionally biased region" description="Polar residues" evidence="1">
    <location>
        <begin position="215"/>
        <end position="224"/>
    </location>
</feature>
<dbReference type="Pfam" id="PF03372">
    <property type="entry name" value="Exo_endo_phos"/>
    <property type="match status" value="1"/>
</dbReference>
<feature type="region of interest" description="Disordered" evidence="1">
    <location>
        <begin position="215"/>
        <end position="236"/>
    </location>
</feature>
<dbReference type="InterPro" id="IPR051916">
    <property type="entry name" value="GPI-anchor_lipid_remodeler"/>
</dbReference>
<dbReference type="GO" id="GO:0006506">
    <property type="term" value="P:GPI anchor biosynthetic process"/>
    <property type="evidence" value="ECO:0007669"/>
    <property type="project" value="TreeGrafter"/>
</dbReference>
<evidence type="ECO:0000259" key="2">
    <source>
        <dbReference type="Pfam" id="PF03372"/>
    </source>
</evidence>
<sequence length="512" mass="57913">MQSRMSQSGSCNTQFAAMFSILNRKLRHFCSKLRWPRRRCSKPKIVIRRLGKSNSEYQFKEEPNTNGSAIHLNGHLGGSKSGKPIRIASFNAAMFSMAPAVPTTEKSVIFDYGEEDYLKIRRAVEVDIRAKSSNDRPKSILKQSPRHPSSSMSSPEHLSKQQKFAKSKLRVSIDLPDNEISLERNRQLSFVEDEKMGSSSKSVTRIQRGKAPLRSTLSFPSNMKNGGKDGESSRSSRTILEVVRELDADILALQDVKAEEEKGMKPLSDLATSLGMNYVFAESWAPEYGNAILSKWPIKRWQVQKIFDETDFRNVLKVTVDVPRTGEVDFHCTHLDHLDENWRMKQINAIIQSNDRPHILAGGLNSLEETDYSAERWADIVKYYEEIGKPTPKVEVMRFLKGKQYVDAKNFAGECESVVMIAKGQNVQGTCKYGTRVDYILASPNSPYKFVPGSYSVFSSKGTSDHHIVKVDIIKVDNSAKENIDRRRRKPKPKVVKITNGTSSRGIWRTNV</sequence>
<reference evidence="3 4" key="1">
    <citation type="submission" date="2020-04" db="EMBL/GenBank/DDBJ databases">
        <title>Plant Genome Project.</title>
        <authorList>
            <person name="Zhang R.-G."/>
        </authorList>
    </citation>
    <scope>NUCLEOTIDE SEQUENCE [LARGE SCALE GENOMIC DNA]</scope>
    <source>
        <strain evidence="3">YNK0</strain>
        <tissue evidence="3">Leaf</tissue>
    </source>
</reference>
<accession>A0A834YZF4</accession>
<name>A0A834YZF4_TETSI</name>
<dbReference type="EMBL" id="JABCRI010000014">
    <property type="protein sequence ID" value="KAF8394476.1"/>
    <property type="molecule type" value="Genomic_DNA"/>
</dbReference>
<dbReference type="Gene3D" id="3.60.10.10">
    <property type="entry name" value="Endonuclease/exonuclease/phosphatase"/>
    <property type="match status" value="1"/>
</dbReference>
<comment type="caution">
    <text evidence="3">The sequence shown here is derived from an EMBL/GenBank/DDBJ whole genome shotgun (WGS) entry which is preliminary data.</text>
</comment>
<dbReference type="GO" id="GO:0003824">
    <property type="term" value="F:catalytic activity"/>
    <property type="evidence" value="ECO:0007669"/>
    <property type="project" value="InterPro"/>
</dbReference>
<dbReference type="SUPFAM" id="SSF56219">
    <property type="entry name" value="DNase I-like"/>
    <property type="match status" value="1"/>
</dbReference>
<protein>
    <recommendedName>
        <fullName evidence="2">Endonuclease/exonuclease/phosphatase domain-containing protein</fullName>
    </recommendedName>
</protein>
<feature type="domain" description="Endonuclease/exonuclease/phosphatase" evidence="2">
    <location>
        <begin position="232"/>
        <end position="466"/>
    </location>
</feature>
<dbReference type="PANTHER" id="PTHR14859:SF0">
    <property type="entry name" value="ENDONUCLEASE_EXONUCLEASE_PHOSPHATASE FAMILY PROTEIN, EXPRESSED"/>
    <property type="match status" value="1"/>
</dbReference>
<dbReference type="PANTHER" id="PTHR14859">
    <property type="entry name" value="CALCOFLUOR WHITE HYPERSENSITIVE PROTEIN PRECURSOR"/>
    <property type="match status" value="1"/>
</dbReference>
<keyword evidence="4" id="KW-1185">Reference proteome</keyword>
<dbReference type="GO" id="GO:0005783">
    <property type="term" value="C:endoplasmic reticulum"/>
    <property type="evidence" value="ECO:0007669"/>
    <property type="project" value="TreeGrafter"/>
</dbReference>
<dbReference type="Proteomes" id="UP000655225">
    <property type="component" value="Unassembled WGS sequence"/>
</dbReference>
<evidence type="ECO:0000313" key="4">
    <source>
        <dbReference type="Proteomes" id="UP000655225"/>
    </source>
</evidence>